<dbReference type="UniPathway" id="UPA00253">
    <property type="reaction ID" value="UER00457"/>
</dbReference>
<comment type="catalytic activity">
    <reaction evidence="7 8">
        <text>5-phospho-alpha-D-ribose 1-diphosphate + nicotinate + ATP + H2O = nicotinate beta-D-ribonucleotide + ADP + phosphate + diphosphate</text>
        <dbReference type="Rhea" id="RHEA:36163"/>
        <dbReference type="ChEBI" id="CHEBI:15377"/>
        <dbReference type="ChEBI" id="CHEBI:30616"/>
        <dbReference type="ChEBI" id="CHEBI:32544"/>
        <dbReference type="ChEBI" id="CHEBI:33019"/>
        <dbReference type="ChEBI" id="CHEBI:43474"/>
        <dbReference type="ChEBI" id="CHEBI:57502"/>
        <dbReference type="ChEBI" id="CHEBI:58017"/>
        <dbReference type="ChEBI" id="CHEBI:456216"/>
        <dbReference type="EC" id="6.3.4.21"/>
    </reaction>
</comment>
<evidence type="ECO:0000256" key="1">
    <source>
        <dbReference type="ARBA" id="ARBA00004952"/>
    </source>
</evidence>
<dbReference type="EMBL" id="QZEI01000001">
    <property type="protein sequence ID" value="RLV61725.1"/>
    <property type="molecule type" value="Genomic_DNA"/>
</dbReference>
<dbReference type="GO" id="GO:0034355">
    <property type="term" value="P:NAD+ biosynthetic process via the salvage pathway"/>
    <property type="evidence" value="ECO:0007669"/>
    <property type="project" value="TreeGrafter"/>
</dbReference>
<dbReference type="Gene3D" id="3.20.140.10">
    <property type="entry name" value="nicotinate phosphoribosyltransferase"/>
    <property type="match status" value="1"/>
</dbReference>
<evidence type="ECO:0000256" key="5">
    <source>
        <dbReference type="ARBA" id="ARBA00022598"/>
    </source>
</evidence>
<comment type="pathway">
    <text evidence="1 7 8">Cofactor biosynthesis; NAD(+) biosynthesis; nicotinate D-ribonucleotide from nicotinate: step 1/1.</text>
</comment>
<keyword evidence="11" id="KW-0328">Glycosyltransferase</keyword>
<keyword evidence="6 7" id="KW-0662">Pyridine nucleotide biosynthesis</keyword>
<dbReference type="EC" id="6.3.4.21" evidence="3 7"/>
<feature type="domain" description="Nicotinate/nicotinamide phosphoribosyltransferase" evidence="9">
    <location>
        <begin position="162"/>
        <end position="386"/>
    </location>
</feature>
<dbReference type="SUPFAM" id="SSF54675">
    <property type="entry name" value="Nicotinate/Quinolinate PRTase N-terminal domain-like"/>
    <property type="match status" value="1"/>
</dbReference>
<dbReference type="GO" id="GO:0005829">
    <property type="term" value="C:cytosol"/>
    <property type="evidence" value="ECO:0007669"/>
    <property type="project" value="TreeGrafter"/>
</dbReference>
<sequence length="387" mass="43807">MVKPIITSLLDTDFYKFTMQQAIFHHYPNTQIEAKFHCRSNVDLSWLIDDVRLQIDSLSNLKLSDDEASWLSQLGIFAPDYLEWLGQFRLQPETVNVGITNGQLSISVKGGWLETTLFEIYILAIISELHGEKSQSKNVIEQGQSRLNDKLVDLKKHSISGFCFSDFGTRRRHSKVWHKQLLQTIQYQMPEVLAGTSNMWLAKSLNLPVTGTMGHEWLQAHQALAGDLADSQKQALKIWLQEYPRKLGIALTDTISMKAFLSDFDLELAEAFQGLRQDSGDPIWWGELALSHFESLGIDAISKTFVFSDSLNFEKALAIYQHFCGQVNIQFGIGTWLTNDVGQQALNMVLKMVKCNGKPVAKISDAQGKTLSKDIEYLKRLKSAFDL</sequence>
<evidence type="ECO:0000256" key="3">
    <source>
        <dbReference type="ARBA" id="ARBA00013236"/>
    </source>
</evidence>
<evidence type="ECO:0000256" key="6">
    <source>
        <dbReference type="ARBA" id="ARBA00022642"/>
    </source>
</evidence>
<evidence type="ECO:0000313" key="12">
    <source>
        <dbReference type="Proteomes" id="UP000281474"/>
    </source>
</evidence>
<gene>
    <name evidence="7 11" type="primary">pncB</name>
    <name evidence="11" type="ORF">D5018_01035</name>
</gene>
<dbReference type="Pfam" id="PF17767">
    <property type="entry name" value="NAPRTase_N"/>
    <property type="match status" value="1"/>
</dbReference>
<dbReference type="InterPro" id="IPR007229">
    <property type="entry name" value="Nic_PRibTrfase-Fam"/>
</dbReference>
<dbReference type="GO" id="GO:0004516">
    <property type="term" value="F:nicotinate phosphoribosyltransferase activity"/>
    <property type="evidence" value="ECO:0007669"/>
    <property type="project" value="UniProtKB-UniRule"/>
</dbReference>
<accession>A0A3L8Q288</accession>
<dbReference type="InterPro" id="IPR041525">
    <property type="entry name" value="N/Namide_PRibTrfase"/>
</dbReference>
<evidence type="ECO:0000256" key="4">
    <source>
        <dbReference type="ARBA" id="ARBA00022553"/>
    </source>
</evidence>
<proteinExistence type="inferred from homology"/>
<evidence type="ECO:0000259" key="10">
    <source>
        <dbReference type="Pfam" id="PF17767"/>
    </source>
</evidence>
<dbReference type="HAMAP" id="MF_00570">
    <property type="entry name" value="NAPRTase"/>
    <property type="match status" value="1"/>
</dbReference>
<dbReference type="PIRSF" id="PIRSF000484">
    <property type="entry name" value="NAPRT"/>
    <property type="match status" value="1"/>
</dbReference>
<comment type="caution">
    <text evidence="11">The sequence shown here is derived from an EMBL/GenBank/DDBJ whole genome shotgun (WGS) entry which is preliminary data.</text>
</comment>
<dbReference type="PANTHER" id="PTHR11098">
    <property type="entry name" value="NICOTINATE PHOSPHORIBOSYLTRANSFERASE"/>
    <property type="match status" value="1"/>
</dbReference>
<dbReference type="PANTHER" id="PTHR11098:SF1">
    <property type="entry name" value="NICOTINATE PHOSPHORIBOSYLTRANSFERASE"/>
    <property type="match status" value="1"/>
</dbReference>
<reference evidence="11 12" key="1">
    <citation type="submission" date="2018-09" db="EMBL/GenBank/DDBJ databases">
        <title>Phylogeny of the Shewanellaceae, and recommendation for two new genera, Pseudoshewanella and Parashewanella.</title>
        <authorList>
            <person name="Wang G."/>
        </authorList>
    </citation>
    <scope>NUCLEOTIDE SEQUENCE [LARGE SCALE GENOMIC DNA]</scope>
    <source>
        <strain evidence="11 12">C51</strain>
    </source>
</reference>
<dbReference type="Pfam" id="PF04095">
    <property type="entry name" value="NAPRTase"/>
    <property type="match status" value="1"/>
</dbReference>
<dbReference type="OrthoDB" id="9771406at2"/>
<evidence type="ECO:0000256" key="2">
    <source>
        <dbReference type="ARBA" id="ARBA00010897"/>
    </source>
</evidence>
<evidence type="ECO:0000259" key="9">
    <source>
        <dbReference type="Pfam" id="PF04095"/>
    </source>
</evidence>
<comment type="function">
    <text evidence="7 8">Catalyzes the synthesis of beta-nicotinate D-ribonucleotide from nicotinate and 5-phospho-D-ribose 1-phosphate at the expense of ATP.</text>
</comment>
<dbReference type="InterPro" id="IPR040727">
    <property type="entry name" value="NAPRTase_N"/>
</dbReference>
<dbReference type="AlphaFoldDB" id="A0A3L8Q288"/>
<evidence type="ECO:0000256" key="8">
    <source>
        <dbReference type="RuleBase" id="RU003838"/>
    </source>
</evidence>
<keyword evidence="11" id="KW-0808">Transferase</keyword>
<keyword evidence="5 7" id="KW-0436">Ligase</keyword>
<dbReference type="NCBIfam" id="TIGR01514">
    <property type="entry name" value="NAPRTase"/>
    <property type="match status" value="1"/>
</dbReference>
<keyword evidence="12" id="KW-1185">Reference proteome</keyword>
<dbReference type="SUPFAM" id="SSF51690">
    <property type="entry name" value="Nicotinate/Quinolinate PRTase C-terminal domain-like"/>
    <property type="match status" value="1"/>
</dbReference>
<organism evidence="11 12">
    <name type="scientific">Parashewanella curva</name>
    <dbReference type="NCBI Taxonomy" id="2338552"/>
    <lineage>
        <taxon>Bacteria</taxon>
        <taxon>Pseudomonadati</taxon>
        <taxon>Pseudomonadota</taxon>
        <taxon>Gammaproteobacteria</taxon>
        <taxon>Alteromonadales</taxon>
        <taxon>Shewanellaceae</taxon>
        <taxon>Parashewanella</taxon>
    </lineage>
</organism>
<dbReference type="InterPro" id="IPR036068">
    <property type="entry name" value="Nicotinate_pribotase-like_C"/>
</dbReference>
<comment type="PTM">
    <text evidence="7 8">Transiently phosphorylated on a His residue during the reaction cycle. Phosphorylation strongly increases the affinity for substrates and increases the rate of nicotinate D-ribonucleotide production. Dephosphorylation regenerates the low-affinity form of the enzyme, leading to product release.</text>
</comment>
<protein>
    <recommendedName>
        <fullName evidence="3 7">Nicotinate phosphoribosyltransferase</fullName>
        <shortName evidence="7">NAPRTase</shortName>
        <ecNumber evidence="3 7">6.3.4.21</ecNumber>
    </recommendedName>
</protein>
<dbReference type="GO" id="GO:0016757">
    <property type="term" value="F:glycosyltransferase activity"/>
    <property type="evidence" value="ECO:0007669"/>
    <property type="project" value="UniProtKB-KW"/>
</dbReference>
<feature type="domain" description="Nicotinate phosphoribosyltransferase N-terminal" evidence="10">
    <location>
        <begin position="10"/>
        <end position="127"/>
    </location>
</feature>
<keyword evidence="4 7" id="KW-0597">Phosphoprotein</keyword>
<comment type="similarity">
    <text evidence="2 7 8">Belongs to the NAPRTase family.</text>
</comment>
<name>A0A3L8Q288_9GAMM</name>
<feature type="modified residue" description="Phosphohistidine; by autocatalysis" evidence="7">
    <location>
        <position position="215"/>
    </location>
</feature>
<dbReference type="NCBIfam" id="NF003704">
    <property type="entry name" value="PRK05321.1"/>
    <property type="match status" value="1"/>
</dbReference>
<evidence type="ECO:0000313" key="11">
    <source>
        <dbReference type="EMBL" id="RLV61725.1"/>
    </source>
</evidence>
<dbReference type="InterPro" id="IPR006406">
    <property type="entry name" value="Nic_PRibTrfase"/>
</dbReference>
<evidence type="ECO:0000256" key="7">
    <source>
        <dbReference type="HAMAP-Rule" id="MF_00570"/>
    </source>
</evidence>
<dbReference type="Proteomes" id="UP000281474">
    <property type="component" value="Unassembled WGS sequence"/>
</dbReference>